<reference evidence="6" key="1">
    <citation type="journal article" date="2014" name="Nat. Commun.">
        <title>Multiple recent horizontal transfers of a large genomic region in cheese making fungi.</title>
        <authorList>
            <person name="Cheeseman K."/>
            <person name="Ropars J."/>
            <person name="Renault P."/>
            <person name="Dupont J."/>
            <person name="Gouzy J."/>
            <person name="Branca A."/>
            <person name="Abraham A.L."/>
            <person name="Ceppi M."/>
            <person name="Conseiller E."/>
            <person name="Debuchy R."/>
            <person name="Malagnac F."/>
            <person name="Goarin A."/>
            <person name="Silar P."/>
            <person name="Lacoste S."/>
            <person name="Sallet E."/>
            <person name="Bensimon A."/>
            <person name="Giraud T."/>
            <person name="Brygoo Y."/>
        </authorList>
    </citation>
    <scope>NUCLEOTIDE SEQUENCE [LARGE SCALE GENOMIC DNA]</scope>
    <source>
        <strain evidence="6">FM164</strain>
    </source>
</reference>
<dbReference type="PANTHER" id="PTHR46494:SF1">
    <property type="entry name" value="CORA FAMILY METAL ION TRANSPORTER (EUROFUNG)"/>
    <property type="match status" value="1"/>
</dbReference>
<dbReference type="AlphaFoldDB" id="W6PXL0"/>
<dbReference type="GO" id="GO:0005886">
    <property type="term" value="C:plasma membrane"/>
    <property type="evidence" value="ECO:0007669"/>
    <property type="project" value="UniProtKB-SubCell"/>
</dbReference>
<evidence type="ECO:0000313" key="6">
    <source>
        <dbReference type="EMBL" id="CDM28685.1"/>
    </source>
</evidence>
<keyword evidence="7" id="KW-1185">Reference proteome</keyword>
<dbReference type="OrthoDB" id="3231000at2759"/>
<dbReference type="OMA" id="WWFFVLC"/>
<dbReference type="GO" id="GO:0015095">
    <property type="term" value="F:magnesium ion transmembrane transporter activity"/>
    <property type="evidence" value="ECO:0007669"/>
    <property type="project" value="TreeGrafter"/>
</dbReference>
<dbReference type="InterPro" id="IPR045863">
    <property type="entry name" value="CorA_TM1_TM2"/>
</dbReference>
<name>W6PXL0_PENRF</name>
<keyword evidence="3 5" id="KW-1133">Transmembrane helix</keyword>
<evidence type="ECO:0000256" key="4">
    <source>
        <dbReference type="ARBA" id="ARBA00023136"/>
    </source>
</evidence>
<dbReference type="EMBL" id="HG792015">
    <property type="protein sequence ID" value="CDM28685.1"/>
    <property type="molecule type" value="Genomic_DNA"/>
</dbReference>
<feature type="transmembrane region" description="Helical" evidence="5">
    <location>
        <begin position="470"/>
        <end position="489"/>
    </location>
</feature>
<dbReference type="InterPro" id="IPR002523">
    <property type="entry name" value="MgTranspt_CorA/ZnTranspt_ZntB"/>
</dbReference>
<feature type="transmembrane region" description="Helical" evidence="5">
    <location>
        <begin position="439"/>
        <end position="458"/>
    </location>
</feature>
<keyword evidence="2 5" id="KW-0812">Transmembrane</keyword>
<keyword evidence="4 5" id="KW-0472">Membrane</keyword>
<dbReference type="GO" id="GO:0015087">
    <property type="term" value="F:cobalt ion transmembrane transporter activity"/>
    <property type="evidence" value="ECO:0007669"/>
    <property type="project" value="TreeGrafter"/>
</dbReference>
<organism evidence="6 7">
    <name type="scientific">Penicillium roqueforti (strain FM164)</name>
    <dbReference type="NCBI Taxonomy" id="1365484"/>
    <lineage>
        <taxon>Eukaryota</taxon>
        <taxon>Fungi</taxon>
        <taxon>Dikarya</taxon>
        <taxon>Ascomycota</taxon>
        <taxon>Pezizomycotina</taxon>
        <taxon>Eurotiomycetes</taxon>
        <taxon>Eurotiomycetidae</taxon>
        <taxon>Eurotiales</taxon>
        <taxon>Aspergillaceae</taxon>
        <taxon>Penicillium</taxon>
    </lineage>
</organism>
<proteinExistence type="predicted"/>
<dbReference type="PANTHER" id="PTHR46494">
    <property type="entry name" value="CORA FAMILY METAL ION TRANSPORTER (EUROFUNG)"/>
    <property type="match status" value="1"/>
</dbReference>
<dbReference type="GO" id="GO:0000287">
    <property type="term" value="F:magnesium ion binding"/>
    <property type="evidence" value="ECO:0007669"/>
    <property type="project" value="TreeGrafter"/>
</dbReference>
<dbReference type="Gene3D" id="1.20.58.340">
    <property type="entry name" value="Magnesium transport protein CorA, transmembrane region"/>
    <property type="match status" value="1"/>
</dbReference>
<dbReference type="Pfam" id="PF01544">
    <property type="entry name" value="CorA"/>
    <property type="match status" value="1"/>
</dbReference>
<comment type="subcellular location">
    <subcellularLocation>
        <location evidence="1">Cell membrane</location>
        <topology evidence="1">Multi-pass membrane protein</topology>
    </subcellularLocation>
</comment>
<evidence type="ECO:0000256" key="1">
    <source>
        <dbReference type="ARBA" id="ARBA00004651"/>
    </source>
</evidence>
<sequence length="511" mass="58235">MSSSTDDRSVYLRHIRSCYRYHPEAASFYEQLADFLDACSGQRKSRLQEVKLFEISPLSNDDVYPKAFPFITAGLHDENCKPRIGVLQGFPHPDCIAFLGAEFAVRPEFFIEHLPVSLKLSDSVPELPTLPSRQDNVVRVHFSRLVKPMSPYPSRLSGQTSLHMRQKRAEMEGLRLNYEKALVNHRMYGATHVRKIVVHDSDICSVEEMVSFTIATHRNNWHGIFLTDSSRMVTEQGLPWSRHGGIVPLVPYNLPAESSAPIPSRDDGESSGQLDQFHPLKGIVLRDQVDYQLMQEDPFFLLATVLTTSFLSWSQTLNVLAQGITECQDQLDVDQDKLQFQLGQLRQHVATISRVKELLSENQHIITEGGCSSWPKPASDSTIKRKELIQRKLQADYDRMMERCKLLTGHCESATSVLVGFAQLVLSERGVQSANEVNMLTRMASFFIPLSFITGVFGMNIREWSPPPSWQWPFGCGIGIYLLTLSVLYGPEWIRKIKNYHFTADIWKFRR</sequence>
<protein>
    <submittedName>
        <fullName evidence="6">Mg2+ transporter protein, CorA-like/Zinc transport protein ZntB</fullName>
    </submittedName>
</protein>
<dbReference type="STRING" id="1365484.W6PXL0"/>
<dbReference type="GO" id="GO:0050897">
    <property type="term" value="F:cobalt ion binding"/>
    <property type="evidence" value="ECO:0007669"/>
    <property type="project" value="TreeGrafter"/>
</dbReference>
<gene>
    <name evidence="6" type="ORF">PROQFM164_S01g002496</name>
</gene>
<accession>W6PXL0</accession>
<evidence type="ECO:0000313" key="7">
    <source>
        <dbReference type="Proteomes" id="UP000030686"/>
    </source>
</evidence>
<evidence type="ECO:0000256" key="3">
    <source>
        <dbReference type="ARBA" id="ARBA00022989"/>
    </source>
</evidence>
<dbReference type="SUPFAM" id="SSF144083">
    <property type="entry name" value="Magnesium transport protein CorA, transmembrane region"/>
    <property type="match status" value="1"/>
</dbReference>
<evidence type="ECO:0000256" key="2">
    <source>
        <dbReference type="ARBA" id="ARBA00022692"/>
    </source>
</evidence>
<dbReference type="Proteomes" id="UP000030686">
    <property type="component" value="Unassembled WGS sequence"/>
</dbReference>
<evidence type="ECO:0000256" key="5">
    <source>
        <dbReference type="SAM" id="Phobius"/>
    </source>
</evidence>